<sequence length="377" mass="40955">MGTWSASSSYYESITKSSFEVRASMFLGTDSEGGYARECQGGCDTLGKGSDASMYLYFDINFKVPIVGVDTRQGTEGWAGPYSVLLPDFPVDSSSDSMGCSAGMKLRYVKSRTTDLLQMPLGYNLTEDLSDYTNFLGPNAVKNMAATQGGGEGWEENPWGEGGTCEGGDVKPVLPVMEWYKGCKGKDGKEAMRVKFFYHLLVYPEIDTQLWKTLSKWAADKSKPLISGPYCMNGQLKAFSFDLVFDSFSGNPSMNFNSGCVPGTPCRPPWVRGGSEGAEDPDIHQEQKAEINLRLSLYLGIGCVGLLGGCVGLACYVRALKARLENWGGDSRTSDDDSLLGLLEYERFNKETGANATAAGEDGGEEVQKGYRNSITF</sequence>
<reference evidence="2" key="1">
    <citation type="submission" date="2022-07" db="EMBL/GenBank/DDBJ databases">
        <title>Genome analysis of Parmales, a sister group of diatoms, reveals the evolutionary specialization of diatoms from phago-mixotrophs to photoautotrophs.</title>
        <authorList>
            <person name="Ban H."/>
            <person name="Sato S."/>
            <person name="Yoshikawa S."/>
            <person name="Kazumasa Y."/>
            <person name="Nakamura Y."/>
            <person name="Ichinomiya M."/>
            <person name="Saitoh K."/>
            <person name="Sato N."/>
            <person name="Blanc-Mathieu R."/>
            <person name="Endo H."/>
            <person name="Kuwata A."/>
            <person name="Ogata H."/>
        </authorList>
    </citation>
    <scope>NUCLEOTIDE SEQUENCE</scope>
</reference>
<dbReference type="OrthoDB" id="192268at2759"/>
<keyword evidence="3" id="KW-1185">Reference proteome</keyword>
<name>A0A9W7G2X1_9STRA</name>
<organism evidence="2 3">
    <name type="scientific">Triparma retinervis</name>
    <dbReference type="NCBI Taxonomy" id="2557542"/>
    <lineage>
        <taxon>Eukaryota</taxon>
        <taxon>Sar</taxon>
        <taxon>Stramenopiles</taxon>
        <taxon>Ochrophyta</taxon>
        <taxon>Bolidophyceae</taxon>
        <taxon>Parmales</taxon>
        <taxon>Triparmaceae</taxon>
        <taxon>Triparma</taxon>
    </lineage>
</organism>
<dbReference type="Proteomes" id="UP001165082">
    <property type="component" value="Unassembled WGS sequence"/>
</dbReference>
<evidence type="ECO:0000256" key="1">
    <source>
        <dbReference type="SAM" id="Phobius"/>
    </source>
</evidence>
<keyword evidence="1" id="KW-0812">Transmembrane</keyword>
<comment type="caution">
    <text evidence="2">The sequence shown here is derived from an EMBL/GenBank/DDBJ whole genome shotgun (WGS) entry which is preliminary data.</text>
</comment>
<proteinExistence type="predicted"/>
<keyword evidence="1" id="KW-0472">Membrane</keyword>
<feature type="transmembrane region" description="Helical" evidence="1">
    <location>
        <begin position="295"/>
        <end position="317"/>
    </location>
</feature>
<gene>
    <name evidence="2" type="ORF">TrRE_jg5902</name>
</gene>
<protein>
    <submittedName>
        <fullName evidence="2">Uncharacterized protein</fullName>
    </submittedName>
</protein>
<dbReference type="AlphaFoldDB" id="A0A9W7G2X1"/>
<keyword evidence="1" id="KW-1133">Transmembrane helix</keyword>
<evidence type="ECO:0000313" key="2">
    <source>
        <dbReference type="EMBL" id="GMI30978.1"/>
    </source>
</evidence>
<evidence type="ECO:0000313" key="3">
    <source>
        <dbReference type="Proteomes" id="UP001165082"/>
    </source>
</evidence>
<accession>A0A9W7G2X1</accession>
<dbReference type="EMBL" id="BRXZ01007655">
    <property type="protein sequence ID" value="GMI30978.1"/>
    <property type="molecule type" value="Genomic_DNA"/>
</dbReference>